<dbReference type="RefSeq" id="WP_182605377.1">
    <property type="nucleotide sequence ID" value="NZ_VKHT01000116.1"/>
</dbReference>
<evidence type="ECO:0000313" key="2">
    <source>
        <dbReference type="EMBL" id="MBB0243748.1"/>
    </source>
</evidence>
<proteinExistence type="predicted"/>
<gene>
    <name evidence="2" type="ORF">FNQ90_06395</name>
</gene>
<sequence>MSANGYLETLVNGEAMRGVLHIAVGSYGLVVLLTVVVVLSATEEERREAAFRVLSLLLPWGFLRRR</sequence>
<comment type="caution">
    <text evidence="2">The sequence shown here is derived from an EMBL/GenBank/DDBJ whole genome shotgun (WGS) entry which is preliminary data.</text>
</comment>
<keyword evidence="1" id="KW-0472">Membrane</keyword>
<dbReference type="Proteomes" id="UP000538929">
    <property type="component" value="Unassembled WGS sequence"/>
</dbReference>
<keyword evidence="3" id="KW-1185">Reference proteome</keyword>
<name>A0A7W3Y0S0_9ACTN</name>
<accession>A0A7W3Y0S0</accession>
<dbReference type="EMBL" id="VKHT01000116">
    <property type="protein sequence ID" value="MBB0243748.1"/>
    <property type="molecule type" value="Genomic_DNA"/>
</dbReference>
<protein>
    <submittedName>
        <fullName evidence="2">Uncharacterized protein</fullName>
    </submittedName>
</protein>
<dbReference type="AlphaFoldDB" id="A0A7W3Y0S0"/>
<reference evidence="3" key="1">
    <citation type="submission" date="2019-10" db="EMBL/GenBank/DDBJ databases">
        <title>Streptomyces sp. nov., a novel actinobacterium isolated from alkaline environment.</title>
        <authorList>
            <person name="Golinska P."/>
        </authorList>
    </citation>
    <scope>NUCLEOTIDE SEQUENCE [LARGE SCALE GENOMIC DNA]</scope>
    <source>
        <strain evidence="3">DSM 42118</strain>
    </source>
</reference>
<evidence type="ECO:0000256" key="1">
    <source>
        <dbReference type="SAM" id="Phobius"/>
    </source>
</evidence>
<keyword evidence="1" id="KW-1133">Transmembrane helix</keyword>
<evidence type="ECO:0000313" key="3">
    <source>
        <dbReference type="Proteomes" id="UP000538929"/>
    </source>
</evidence>
<organism evidence="2 3">
    <name type="scientific">Streptomyces alkaliphilus</name>
    <dbReference type="NCBI Taxonomy" id="1472722"/>
    <lineage>
        <taxon>Bacteria</taxon>
        <taxon>Bacillati</taxon>
        <taxon>Actinomycetota</taxon>
        <taxon>Actinomycetes</taxon>
        <taxon>Kitasatosporales</taxon>
        <taxon>Streptomycetaceae</taxon>
        <taxon>Streptomyces</taxon>
    </lineage>
</organism>
<feature type="transmembrane region" description="Helical" evidence="1">
    <location>
        <begin position="20"/>
        <end position="42"/>
    </location>
</feature>
<keyword evidence="1" id="KW-0812">Transmembrane</keyword>